<evidence type="ECO:0000256" key="4">
    <source>
        <dbReference type="PROSITE-ProRule" id="PRU00108"/>
    </source>
</evidence>
<dbReference type="PROSITE" id="PS50071">
    <property type="entry name" value="HOMEOBOX_2"/>
    <property type="match status" value="1"/>
</dbReference>
<feature type="region of interest" description="Disordered" evidence="5">
    <location>
        <begin position="115"/>
        <end position="169"/>
    </location>
</feature>
<feature type="compositionally biased region" description="Basic and acidic residues" evidence="5">
    <location>
        <begin position="665"/>
        <end position="712"/>
    </location>
</feature>
<evidence type="ECO:0000256" key="5">
    <source>
        <dbReference type="SAM" id="MobiDB-lite"/>
    </source>
</evidence>
<dbReference type="SUPFAM" id="SSF46689">
    <property type="entry name" value="Homeodomain-like"/>
    <property type="match status" value="1"/>
</dbReference>
<organism evidence="7 8">
    <name type="scientific">Jimgerdemannia flammicorona</name>
    <dbReference type="NCBI Taxonomy" id="994334"/>
    <lineage>
        <taxon>Eukaryota</taxon>
        <taxon>Fungi</taxon>
        <taxon>Fungi incertae sedis</taxon>
        <taxon>Mucoromycota</taxon>
        <taxon>Mucoromycotina</taxon>
        <taxon>Endogonomycetes</taxon>
        <taxon>Endogonales</taxon>
        <taxon>Endogonaceae</taxon>
        <taxon>Jimgerdemannia</taxon>
    </lineage>
</organism>
<reference evidence="7 8" key="1">
    <citation type="journal article" date="2018" name="New Phytol.">
        <title>Phylogenomics of Endogonaceae and evolution of mycorrhizas within Mucoromycota.</title>
        <authorList>
            <person name="Chang Y."/>
            <person name="Desiro A."/>
            <person name="Na H."/>
            <person name="Sandor L."/>
            <person name="Lipzen A."/>
            <person name="Clum A."/>
            <person name="Barry K."/>
            <person name="Grigoriev I.V."/>
            <person name="Martin F.M."/>
            <person name="Stajich J.E."/>
            <person name="Smith M.E."/>
            <person name="Bonito G."/>
            <person name="Spatafora J.W."/>
        </authorList>
    </citation>
    <scope>NUCLEOTIDE SEQUENCE [LARGE SCALE GENOMIC DNA]</scope>
    <source>
        <strain evidence="7 8">AD002</strain>
    </source>
</reference>
<feature type="compositionally biased region" description="Polar residues" evidence="5">
    <location>
        <begin position="425"/>
        <end position="435"/>
    </location>
</feature>
<dbReference type="Proteomes" id="UP000274822">
    <property type="component" value="Unassembled WGS sequence"/>
</dbReference>
<feature type="domain" description="Homeobox" evidence="6">
    <location>
        <begin position="578"/>
        <end position="641"/>
    </location>
</feature>
<comment type="caution">
    <text evidence="7">The sequence shown here is derived from an EMBL/GenBank/DDBJ whole genome shotgun (WGS) entry which is preliminary data.</text>
</comment>
<feature type="compositionally biased region" description="Acidic residues" evidence="5">
    <location>
        <begin position="648"/>
        <end position="663"/>
    </location>
</feature>
<feature type="region of interest" description="Disordered" evidence="5">
    <location>
        <begin position="494"/>
        <end position="519"/>
    </location>
</feature>
<evidence type="ECO:0000313" key="7">
    <source>
        <dbReference type="EMBL" id="RUS34064.1"/>
    </source>
</evidence>
<dbReference type="GO" id="GO:0003677">
    <property type="term" value="F:DNA binding"/>
    <property type="evidence" value="ECO:0007669"/>
    <property type="project" value="UniProtKB-UniRule"/>
</dbReference>
<feature type="DNA-binding region" description="Homeobox" evidence="4">
    <location>
        <begin position="580"/>
        <end position="642"/>
    </location>
</feature>
<dbReference type="PANTHER" id="PTHR11850">
    <property type="entry name" value="HOMEOBOX PROTEIN TRANSCRIPTION FACTORS"/>
    <property type="match status" value="1"/>
</dbReference>
<accession>A0A433QWE9</accession>
<feature type="region of interest" description="Disordered" evidence="5">
    <location>
        <begin position="644"/>
        <end position="712"/>
    </location>
</feature>
<feature type="compositionally biased region" description="Basic and acidic residues" evidence="5">
    <location>
        <begin position="129"/>
        <end position="147"/>
    </location>
</feature>
<keyword evidence="8" id="KW-1185">Reference proteome</keyword>
<evidence type="ECO:0000256" key="2">
    <source>
        <dbReference type="ARBA" id="ARBA00023155"/>
    </source>
</evidence>
<name>A0A433QWE9_9FUNG</name>
<dbReference type="GO" id="GO:0006355">
    <property type="term" value="P:regulation of DNA-templated transcription"/>
    <property type="evidence" value="ECO:0007669"/>
    <property type="project" value="InterPro"/>
</dbReference>
<proteinExistence type="predicted"/>
<dbReference type="SMART" id="SM00389">
    <property type="entry name" value="HOX"/>
    <property type="match status" value="1"/>
</dbReference>
<dbReference type="InterPro" id="IPR050224">
    <property type="entry name" value="TALE_homeobox"/>
</dbReference>
<dbReference type="InterPro" id="IPR001356">
    <property type="entry name" value="HD"/>
</dbReference>
<dbReference type="Gene3D" id="1.10.10.60">
    <property type="entry name" value="Homeodomain-like"/>
    <property type="match status" value="1"/>
</dbReference>
<evidence type="ECO:0000256" key="1">
    <source>
        <dbReference type="ARBA" id="ARBA00023125"/>
    </source>
</evidence>
<keyword evidence="2 4" id="KW-0371">Homeobox</keyword>
<dbReference type="Pfam" id="PF05920">
    <property type="entry name" value="Homeobox_KN"/>
    <property type="match status" value="1"/>
</dbReference>
<feature type="region of interest" description="Disordered" evidence="5">
    <location>
        <begin position="561"/>
        <end position="589"/>
    </location>
</feature>
<evidence type="ECO:0000256" key="3">
    <source>
        <dbReference type="ARBA" id="ARBA00023242"/>
    </source>
</evidence>
<dbReference type="CDD" id="cd00086">
    <property type="entry name" value="homeodomain"/>
    <property type="match status" value="1"/>
</dbReference>
<comment type="subcellular location">
    <subcellularLocation>
        <location evidence="4">Nucleus</location>
    </subcellularLocation>
</comment>
<feature type="region of interest" description="Disordered" evidence="5">
    <location>
        <begin position="425"/>
        <end position="478"/>
    </location>
</feature>
<dbReference type="AlphaFoldDB" id="A0A433QWE9"/>
<dbReference type="GO" id="GO:0005634">
    <property type="term" value="C:nucleus"/>
    <property type="evidence" value="ECO:0007669"/>
    <property type="project" value="UniProtKB-SubCell"/>
</dbReference>
<protein>
    <recommendedName>
        <fullName evidence="6">Homeobox domain-containing protein</fullName>
    </recommendedName>
</protein>
<keyword evidence="1 4" id="KW-0238">DNA-binding</keyword>
<dbReference type="InterPro" id="IPR008422">
    <property type="entry name" value="KN_HD"/>
</dbReference>
<dbReference type="InterPro" id="IPR009057">
    <property type="entry name" value="Homeodomain-like_sf"/>
</dbReference>
<evidence type="ECO:0000313" key="8">
    <source>
        <dbReference type="Proteomes" id="UP000274822"/>
    </source>
</evidence>
<gene>
    <name evidence="7" type="ORF">BC938DRAFT_482585</name>
</gene>
<evidence type="ECO:0000259" key="6">
    <source>
        <dbReference type="PROSITE" id="PS50071"/>
    </source>
</evidence>
<feature type="compositionally biased region" description="Low complexity" evidence="5">
    <location>
        <begin position="445"/>
        <end position="459"/>
    </location>
</feature>
<keyword evidence="3 4" id="KW-0539">Nucleus</keyword>
<sequence length="712" mass="79024">MSFRHPENAHTDRLNIAHKRIGSVDLPHRLFSQQKRRKFADTPQSNGRVWHEEGDYHHTNAPAFLPSPADVIKENDRLESELREFISAGNNFYHNATPSDPPFPSSSIGTGIHLPSATGMQRMGGMGSESKEITRTGSNLHHDDRRIHPPSPFPALPCSDSPSPQAHDTIWPELREPTKASHGYWRKTLPSLSSRSPSPVSKYRDEARESYHGDMFTRLPSLTRSISPRSASLTPPLHYSSETAHVPHGNTHLNYPYGGVLTHRPLLPIANFSHTAPDLHSGGVQSASGPTSTSFQSASDLYNDDRLTELPLLAPPNVTRAAPDCYPSDMHTDISHGERPSLAVFNPSHMAPDFNRGHTYPTFDSPSPHVAADFYKTDMRPVFTLTPPHVASGFKKLDMLTLYPSLPPSDFTYTVPDLYKSTAQSLPPHTFSNPAPNIHQRDTTDLSSSASSGSYQSDTLTHQPPTNHSHTSSSFQPVNTELLPHHGLIWLPPNAYLRGPQPQPPTSRPTPKILCIDLTSSPSLSPRASVDMDEVVQDPVTFDASSRPTYGISSSRALSFEPPLHVSPSPAITLGRPTGHARGSRNLPRHATNTLKDWLVIHKHHPYPMDWEKEGLARSTGLSVNQVDQWFINARRRYLEVEKGEGMGSEEVEVDELGSECESESGGREVDSAIEEKEKEEKGKEKEKAEKEKVEEKGKEEKEIEEKDDKEE</sequence>
<dbReference type="EMBL" id="RBNJ01000754">
    <property type="protein sequence ID" value="RUS34064.1"/>
    <property type="molecule type" value="Genomic_DNA"/>
</dbReference>
<feature type="compositionally biased region" description="Polar residues" evidence="5">
    <location>
        <begin position="460"/>
        <end position="478"/>
    </location>
</feature>